<keyword evidence="4 5" id="KW-0472">Membrane</keyword>
<dbReference type="InterPro" id="IPR018499">
    <property type="entry name" value="Tetraspanin/Peripherin"/>
</dbReference>
<gene>
    <name evidence="6" type="ORF">PHET_03793</name>
</gene>
<dbReference type="OrthoDB" id="6131345at2759"/>
<dbReference type="InterPro" id="IPR008952">
    <property type="entry name" value="Tetraspanin_EC2_sf"/>
</dbReference>
<protein>
    <submittedName>
        <fullName evidence="6">Tetraspanin-CD63 receptor</fullName>
    </submittedName>
</protein>
<keyword evidence="3 5" id="KW-1133">Transmembrane helix</keyword>
<evidence type="ECO:0000313" key="7">
    <source>
        <dbReference type="Proteomes" id="UP000748531"/>
    </source>
</evidence>
<dbReference type="GO" id="GO:0016020">
    <property type="term" value="C:membrane"/>
    <property type="evidence" value="ECO:0007669"/>
    <property type="project" value="UniProtKB-SubCell"/>
</dbReference>
<proteinExistence type="predicted"/>
<comment type="caution">
    <text evidence="6">The sequence shown here is derived from an EMBL/GenBank/DDBJ whole genome shotgun (WGS) entry which is preliminary data.</text>
</comment>
<feature type="transmembrane region" description="Helical" evidence="5">
    <location>
        <begin position="139"/>
        <end position="160"/>
    </location>
</feature>
<accession>A0A8J4WSL8</accession>
<sequence>MHATTAKSTHECRLVHIKARVDEIHSFCVTLAVLKSQKRVKCTEELARSTVQDKKSDIFLFKMICNLPCRIVLIIINSVTGLAGLIMLAFGALMVWGQDALYNFLVGFLTPLLKSAGSTNNAAQITELIGRVLTATSPIGIALFSLGAALTILSSVGYCGACCNYKILLYIYAALIGVVDLAILLCFSVYFAKRDEVAGWAVKLFAESVEKYRSMQANTVDSLVVGLLQPPLKCCGVDGPGDFKNMANTDAYGEKTYDNLQHPIPCCWMNNQYEIIGQNCPATFTEQNSYINQGCREVLKSTFIHYMNYAAYGLIGAFVVLLVLILFTILTICIDVV</sequence>
<evidence type="ECO:0000313" key="6">
    <source>
        <dbReference type="EMBL" id="KAF5402835.1"/>
    </source>
</evidence>
<evidence type="ECO:0000256" key="2">
    <source>
        <dbReference type="ARBA" id="ARBA00022692"/>
    </source>
</evidence>
<name>A0A8J4WSL8_9TREM</name>
<feature type="transmembrane region" description="Helical" evidence="5">
    <location>
        <begin position="309"/>
        <end position="334"/>
    </location>
</feature>
<feature type="transmembrane region" description="Helical" evidence="5">
    <location>
        <begin position="167"/>
        <end position="192"/>
    </location>
</feature>
<keyword evidence="7" id="KW-1185">Reference proteome</keyword>
<dbReference type="SUPFAM" id="SSF48652">
    <property type="entry name" value="Tetraspanin"/>
    <property type="match status" value="1"/>
</dbReference>
<evidence type="ECO:0000256" key="3">
    <source>
        <dbReference type="ARBA" id="ARBA00022989"/>
    </source>
</evidence>
<dbReference type="CDD" id="cd03156">
    <property type="entry name" value="uroplakin_I_like_LEL"/>
    <property type="match status" value="1"/>
</dbReference>
<keyword evidence="2 5" id="KW-0812">Transmembrane</keyword>
<comment type="subcellular location">
    <subcellularLocation>
        <location evidence="1">Membrane</location>
        <topology evidence="1">Multi-pass membrane protein</topology>
    </subcellularLocation>
</comment>
<evidence type="ECO:0000256" key="4">
    <source>
        <dbReference type="ARBA" id="ARBA00023136"/>
    </source>
</evidence>
<dbReference type="AlphaFoldDB" id="A0A8J4WSL8"/>
<organism evidence="6 7">
    <name type="scientific">Paragonimus heterotremus</name>
    <dbReference type="NCBI Taxonomy" id="100268"/>
    <lineage>
        <taxon>Eukaryota</taxon>
        <taxon>Metazoa</taxon>
        <taxon>Spiralia</taxon>
        <taxon>Lophotrochozoa</taxon>
        <taxon>Platyhelminthes</taxon>
        <taxon>Trematoda</taxon>
        <taxon>Digenea</taxon>
        <taxon>Plagiorchiida</taxon>
        <taxon>Troglotremata</taxon>
        <taxon>Troglotrematidae</taxon>
        <taxon>Paragonimus</taxon>
    </lineage>
</organism>
<evidence type="ECO:0000256" key="5">
    <source>
        <dbReference type="SAM" id="Phobius"/>
    </source>
</evidence>
<dbReference type="Pfam" id="PF00335">
    <property type="entry name" value="Tetraspanin"/>
    <property type="match status" value="1"/>
</dbReference>
<dbReference type="EMBL" id="LUCH01001573">
    <property type="protein sequence ID" value="KAF5402835.1"/>
    <property type="molecule type" value="Genomic_DNA"/>
</dbReference>
<keyword evidence="6" id="KW-0675">Receptor</keyword>
<feature type="transmembrane region" description="Helical" evidence="5">
    <location>
        <begin position="71"/>
        <end position="96"/>
    </location>
</feature>
<dbReference type="Proteomes" id="UP000748531">
    <property type="component" value="Unassembled WGS sequence"/>
</dbReference>
<reference evidence="6" key="1">
    <citation type="submission" date="2019-05" db="EMBL/GenBank/DDBJ databases">
        <title>Annotation for the trematode Paragonimus heterotremus.</title>
        <authorList>
            <person name="Choi Y.-J."/>
        </authorList>
    </citation>
    <scope>NUCLEOTIDE SEQUENCE</scope>
    <source>
        <strain evidence="6">LC</strain>
    </source>
</reference>
<dbReference type="Gene3D" id="1.10.1450.10">
    <property type="entry name" value="Tetraspanin"/>
    <property type="match status" value="1"/>
</dbReference>
<evidence type="ECO:0000256" key="1">
    <source>
        <dbReference type="ARBA" id="ARBA00004141"/>
    </source>
</evidence>